<dbReference type="InterPro" id="IPR001173">
    <property type="entry name" value="Glyco_trans_2-like"/>
</dbReference>
<accession>A1ZS86</accession>
<dbReference type="PANTHER" id="PTHR43179">
    <property type="entry name" value="RHAMNOSYLTRANSFERASE WBBL"/>
    <property type="match status" value="1"/>
</dbReference>
<gene>
    <name evidence="6" type="ORF">M23134_00775</name>
</gene>
<evidence type="ECO:0000256" key="2">
    <source>
        <dbReference type="ARBA" id="ARBA00022676"/>
    </source>
</evidence>
<dbReference type="GO" id="GO:0016757">
    <property type="term" value="F:glycosyltransferase activity"/>
    <property type="evidence" value="ECO:0007669"/>
    <property type="project" value="UniProtKB-KW"/>
</dbReference>
<dbReference type="eggNOG" id="COG1216">
    <property type="taxonomic scope" value="Bacteria"/>
</dbReference>
<feature type="transmembrane region" description="Helical" evidence="4">
    <location>
        <begin position="252"/>
        <end position="271"/>
    </location>
</feature>
<dbReference type="OrthoDB" id="9771846at2"/>
<name>A1ZS86_MICM2</name>
<evidence type="ECO:0000256" key="3">
    <source>
        <dbReference type="ARBA" id="ARBA00022679"/>
    </source>
</evidence>
<evidence type="ECO:0000259" key="5">
    <source>
        <dbReference type="Pfam" id="PF00535"/>
    </source>
</evidence>
<evidence type="ECO:0000313" key="6">
    <source>
        <dbReference type="EMBL" id="EAY26809.1"/>
    </source>
</evidence>
<keyword evidence="4" id="KW-0812">Transmembrane</keyword>
<dbReference type="Proteomes" id="UP000004095">
    <property type="component" value="Unassembled WGS sequence"/>
</dbReference>
<organism evidence="6 7">
    <name type="scientific">Microscilla marina ATCC 23134</name>
    <dbReference type="NCBI Taxonomy" id="313606"/>
    <lineage>
        <taxon>Bacteria</taxon>
        <taxon>Pseudomonadati</taxon>
        <taxon>Bacteroidota</taxon>
        <taxon>Cytophagia</taxon>
        <taxon>Cytophagales</taxon>
        <taxon>Microscillaceae</taxon>
        <taxon>Microscilla</taxon>
    </lineage>
</organism>
<dbReference type="InterPro" id="IPR029044">
    <property type="entry name" value="Nucleotide-diphossugar_trans"/>
</dbReference>
<dbReference type="SUPFAM" id="SSF53448">
    <property type="entry name" value="Nucleotide-diphospho-sugar transferases"/>
    <property type="match status" value="1"/>
</dbReference>
<comment type="caution">
    <text evidence="6">The sequence shown here is derived from an EMBL/GenBank/DDBJ whole genome shotgun (WGS) entry which is preliminary data.</text>
</comment>
<evidence type="ECO:0000256" key="4">
    <source>
        <dbReference type="SAM" id="Phobius"/>
    </source>
</evidence>
<dbReference type="Gene3D" id="3.90.550.10">
    <property type="entry name" value="Spore Coat Polysaccharide Biosynthesis Protein SpsA, Chain A"/>
    <property type="match status" value="1"/>
</dbReference>
<dbReference type="AlphaFoldDB" id="A1ZS86"/>
<keyword evidence="4" id="KW-0472">Membrane</keyword>
<keyword evidence="2" id="KW-0328">Glycosyltransferase</keyword>
<dbReference type="CDD" id="cd04186">
    <property type="entry name" value="GT_2_like_c"/>
    <property type="match status" value="1"/>
</dbReference>
<evidence type="ECO:0000256" key="1">
    <source>
        <dbReference type="ARBA" id="ARBA00006739"/>
    </source>
</evidence>
<dbReference type="RefSeq" id="WP_002700325.1">
    <property type="nucleotide sequence ID" value="NZ_AAWS01000030.1"/>
</dbReference>
<evidence type="ECO:0000313" key="7">
    <source>
        <dbReference type="Proteomes" id="UP000004095"/>
    </source>
</evidence>
<keyword evidence="7" id="KW-1185">Reference proteome</keyword>
<dbReference type="PANTHER" id="PTHR43179:SF12">
    <property type="entry name" value="GALACTOFURANOSYLTRANSFERASE GLFT2"/>
    <property type="match status" value="1"/>
</dbReference>
<proteinExistence type="inferred from homology"/>
<dbReference type="Pfam" id="PF00535">
    <property type="entry name" value="Glycos_transf_2"/>
    <property type="match status" value="1"/>
</dbReference>
<comment type="similarity">
    <text evidence="1">Belongs to the glycosyltransferase 2 family.</text>
</comment>
<reference evidence="6 7" key="1">
    <citation type="submission" date="2007-01" db="EMBL/GenBank/DDBJ databases">
        <authorList>
            <person name="Haygood M."/>
            <person name="Podell S."/>
            <person name="Anderson C."/>
            <person name="Hopkinson B."/>
            <person name="Roe K."/>
            <person name="Barbeau K."/>
            <person name="Gaasterland T."/>
            <person name="Ferriera S."/>
            <person name="Johnson J."/>
            <person name="Kravitz S."/>
            <person name="Beeson K."/>
            <person name="Sutton G."/>
            <person name="Rogers Y.-H."/>
            <person name="Friedman R."/>
            <person name="Frazier M."/>
            <person name="Venter J.C."/>
        </authorList>
    </citation>
    <scope>NUCLEOTIDE SEQUENCE [LARGE SCALE GENOMIC DNA]</scope>
    <source>
        <strain evidence="6 7">ATCC 23134</strain>
    </source>
</reference>
<protein>
    <submittedName>
        <fullName evidence="6">Glycosyl transferase, family 2</fullName>
    </submittedName>
</protein>
<keyword evidence="4" id="KW-1133">Transmembrane helix</keyword>
<keyword evidence="3 6" id="KW-0808">Transferase</keyword>
<feature type="domain" description="Glycosyltransferase 2-like" evidence="5">
    <location>
        <begin position="10"/>
        <end position="181"/>
    </location>
</feature>
<dbReference type="EMBL" id="AAWS01000030">
    <property type="protein sequence ID" value="EAY26809.1"/>
    <property type="molecule type" value="Genomic_DNA"/>
</dbReference>
<sequence>MDQEKHPLISIVTLNYNQAEITCDLLSSLRAISYPNIEILVVDNASKDQPEQLITSRYPEVKFIKNQENLGFAGGNNVAIRQAKGKYVLLLNNDTEVAPDFLEPMVACMEQDAKIGVCSPKIRFHETQVHIQYAGSTAIDPMRVASYAIGYGEEDKGQYDQTGGQTHLAHGAAMMVSQEAIAKAGLMEDSFFLYYEELDWCEQIKKAGFAIHFVPQSLVLHKESMSVGKNSPLQLYYKTRNRIFFARRNLRGFQLFMALTYLVMLVTPVRLGKYLLKGNFKNFKIYLKAVCWNSILFKRFSSFRK</sequence>